<sequence>MQPEFNEGSMESASMDENEGQEHWQTRGSSRTPSRAPSRASEARSGIRQRKSLQKTLIGRSKHQTSLLDVSKHAQVLVGALEAAQNQQQEMFQMVQEQVRAHLAEELSNWRAEQQVHEGLYLERVTKLELEVSKLRTELTEAQNTIQRIKPMKQDTPTTTNAQSSQTNQHNSSKVPKIREATSQKSRQQPTFADLATLLSTRPGGQEWQEVTKKKQKNRQIQAVAAVSQPDPTKLKPAKDTPKEARRFLFRREGGKAAPRSEREDIILAINRAVAKAHFPAFIRVVDAGYTNTGAITILLEKGTLGSMLLPDYKDLLVTAARQADPAVISVELPEQWYRVKVHGVPIKRYLTCGLALAREEIELGTEYQLKRNPTWLRSSKELHTSNQKCSTIVITVGSLEEARRLLINGIRFGGSRYKTEQYWETGVDTVCPRCCQLGHRSFKACGDHPPCCFICAGPHEGTEHVCRVVDCPAKPGTACKHIPAKCGTCGGPHPATVENCPAKRAVRKELRKRTVESKDISQLAERPQQMTGVEPAILSSPGFAFSVVNRNQHQSRPRSSSAPNSPQTQRYLGPSLTTGQEDTEMRGTDTPGQSMAH</sequence>
<feature type="compositionally biased region" description="Polar residues" evidence="1">
    <location>
        <begin position="568"/>
        <end position="581"/>
    </location>
</feature>
<dbReference type="VEuPathDB" id="FungiDB:SI65_01736"/>
<dbReference type="Proteomes" id="UP000094569">
    <property type="component" value="Unassembled WGS sequence"/>
</dbReference>
<evidence type="ECO:0000256" key="1">
    <source>
        <dbReference type="SAM" id="MobiDB-lite"/>
    </source>
</evidence>
<protein>
    <recommendedName>
        <fullName evidence="4">Gag-like protein</fullName>
    </recommendedName>
</protein>
<comment type="caution">
    <text evidence="2">The sequence shown here is derived from an EMBL/GenBank/DDBJ whole genome shotgun (WGS) entry which is preliminary data.</text>
</comment>
<evidence type="ECO:0008006" key="4">
    <source>
        <dbReference type="Google" id="ProtNLM"/>
    </source>
</evidence>
<evidence type="ECO:0000313" key="2">
    <source>
        <dbReference type="EMBL" id="ODM24146.1"/>
    </source>
</evidence>
<dbReference type="AlphaFoldDB" id="A0A1E3BUW7"/>
<organism evidence="2 3">
    <name type="scientific">Aspergillus cristatus</name>
    <name type="common">Chinese Fuzhuan brick tea-fermentation fungus</name>
    <name type="synonym">Eurotium cristatum</name>
    <dbReference type="NCBI Taxonomy" id="573508"/>
    <lineage>
        <taxon>Eukaryota</taxon>
        <taxon>Fungi</taxon>
        <taxon>Dikarya</taxon>
        <taxon>Ascomycota</taxon>
        <taxon>Pezizomycotina</taxon>
        <taxon>Eurotiomycetes</taxon>
        <taxon>Eurotiomycetidae</taxon>
        <taxon>Eurotiales</taxon>
        <taxon>Aspergillaceae</taxon>
        <taxon>Aspergillus</taxon>
        <taxon>Aspergillus subgen. Aspergillus</taxon>
    </lineage>
</organism>
<accession>A0A1E3BUW7</accession>
<feature type="compositionally biased region" description="Low complexity" evidence="1">
    <location>
        <begin position="158"/>
        <end position="173"/>
    </location>
</feature>
<feature type="compositionally biased region" description="Low complexity" evidence="1">
    <location>
        <begin position="26"/>
        <end position="46"/>
    </location>
</feature>
<dbReference type="OrthoDB" id="4365810at2759"/>
<proteinExistence type="predicted"/>
<reference evidence="2 3" key="1">
    <citation type="journal article" date="2016" name="BMC Genomics">
        <title>Comparative genomic and transcriptomic analyses of the Fuzhuan brick tea-fermentation fungus Aspergillus cristatus.</title>
        <authorList>
            <person name="Ge Y."/>
            <person name="Wang Y."/>
            <person name="Liu Y."/>
            <person name="Tan Y."/>
            <person name="Ren X."/>
            <person name="Zhang X."/>
            <person name="Hyde K.D."/>
            <person name="Liu Y."/>
            <person name="Liu Z."/>
        </authorList>
    </citation>
    <scope>NUCLEOTIDE SEQUENCE [LARGE SCALE GENOMIC DNA]</scope>
    <source>
        <strain evidence="2 3">GZAAS20.1005</strain>
    </source>
</reference>
<feature type="region of interest" description="Disordered" evidence="1">
    <location>
        <begin position="1"/>
        <end position="63"/>
    </location>
</feature>
<dbReference type="EMBL" id="JXNT01000001">
    <property type="protein sequence ID" value="ODM24146.1"/>
    <property type="molecule type" value="Genomic_DNA"/>
</dbReference>
<evidence type="ECO:0000313" key="3">
    <source>
        <dbReference type="Proteomes" id="UP000094569"/>
    </source>
</evidence>
<dbReference type="STRING" id="573508.A0A1E3BUW7"/>
<feature type="region of interest" description="Disordered" evidence="1">
    <location>
        <begin position="552"/>
        <end position="598"/>
    </location>
</feature>
<feature type="compositionally biased region" description="Low complexity" evidence="1">
    <location>
        <begin position="558"/>
        <end position="567"/>
    </location>
</feature>
<feature type="region of interest" description="Disordered" evidence="1">
    <location>
        <begin position="143"/>
        <end position="192"/>
    </location>
</feature>
<gene>
    <name evidence="2" type="ORF">SI65_01736</name>
</gene>
<name>A0A1E3BUW7_ASPCR</name>
<keyword evidence="3" id="KW-1185">Reference proteome</keyword>